<dbReference type="EMBL" id="JAGHQM010000539">
    <property type="protein sequence ID" value="KAH0559701.1"/>
    <property type="molecule type" value="Genomic_DNA"/>
</dbReference>
<keyword evidence="2" id="KW-1185">Reference proteome</keyword>
<protein>
    <submittedName>
        <fullName evidence="1">Uncharacterized protein</fullName>
    </submittedName>
</protein>
<dbReference type="AlphaFoldDB" id="A0A9P8LCG8"/>
<evidence type="ECO:0000313" key="2">
    <source>
        <dbReference type="Proteomes" id="UP000750711"/>
    </source>
</evidence>
<comment type="caution">
    <text evidence="1">The sequence shown here is derived from an EMBL/GenBank/DDBJ whole genome shotgun (WGS) entry which is preliminary data.</text>
</comment>
<reference evidence="1" key="1">
    <citation type="submission" date="2021-03" db="EMBL/GenBank/DDBJ databases">
        <title>Comparative genomics and phylogenomic investigation of the class Geoglossomycetes provide insights into ecological specialization and systematics.</title>
        <authorList>
            <person name="Melie T."/>
            <person name="Pirro S."/>
            <person name="Miller A.N."/>
            <person name="Quandt A."/>
        </authorList>
    </citation>
    <scope>NUCLEOTIDE SEQUENCE</scope>
    <source>
        <strain evidence="1">CAQ_001_2017</strain>
    </source>
</reference>
<proteinExistence type="predicted"/>
<organism evidence="1 2">
    <name type="scientific">Trichoglossum hirsutum</name>
    <dbReference type="NCBI Taxonomy" id="265104"/>
    <lineage>
        <taxon>Eukaryota</taxon>
        <taxon>Fungi</taxon>
        <taxon>Dikarya</taxon>
        <taxon>Ascomycota</taxon>
        <taxon>Pezizomycotina</taxon>
        <taxon>Geoglossomycetes</taxon>
        <taxon>Geoglossales</taxon>
        <taxon>Geoglossaceae</taxon>
        <taxon>Trichoglossum</taxon>
    </lineage>
</organism>
<name>A0A9P8LCG8_9PEZI</name>
<gene>
    <name evidence="1" type="ORF">GP486_003786</name>
</gene>
<dbReference type="Proteomes" id="UP000750711">
    <property type="component" value="Unassembled WGS sequence"/>
</dbReference>
<sequence length="101" mass="11518">MEVLRGIRWIRVWMPDYNTPIRRANKLDSPIKCVSQNRDLLKLIPLAYSTLLTLDPTLLSLAVKLRKSKTKFAPTFTRSAVHWPVGPSPSSRNARSMNRSA</sequence>
<accession>A0A9P8LCG8</accession>
<evidence type="ECO:0000313" key="1">
    <source>
        <dbReference type="EMBL" id="KAH0559701.1"/>
    </source>
</evidence>